<dbReference type="AlphaFoldDB" id="A0A2W5F6V6"/>
<proteinExistence type="predicted"/>
<accession>A0A2W5F6V6</accession>
<sequence>MSARKNISQNLLLMLVSFVLTISIPILAHAQDANIIKGKVTSEKGTPIGEYLLHYVQAMERFLRLPKRIV</sequence>
<organism evidence="1 2">
    <name type="scientific">Pseudopedobacter saltans</name>
    <dbReference type="NCBI Taxonomy" id="151895"/>
    <lineage>
        <taxon>Bacteria</taxon>
        <taxon>Pseudomonadati</taxon>
        <taxon>Bacteroidota</taxon>
        <taxon>Sphingobacteriia</taxon>
        <taxon>Sphingobacteriales</taxon>
        <taxon>Sphingobacteriaceae</taxon>
        <taxon>Pseudopedobacter</taxon>
    </lineage>
</organism>
<evidence type="ECO:0000313" key="2">
    <source>
        <dbReference type="Proteomes" id="UP000249645"/>
    </source>
</evidence>
<name>A0A2W5F6V6_9SPHI</name>
<comment type="caution">
    <text evidence="1">The sequence shown here is derived from an EMBL/GenBank/DDBJ whole genome shotgun (WGS) entry which is preliminary data.</text>
</comment>
<dbReference type="Proteomes" id="UP000249645">
    <property type="component" value="Unassembled WGS sequence"/>
</dbReference>
<dbReference type="EMBL" id="QFOI01000022">
    <property type="protein sequence ID" value="PZP51745.1"/>
    <property type="molecule type" value="Genomic_DNA"/>
</dbReference>
<evidence type="ECO:0000313" key="1">
    <source>
        <dbReference type="EMBL" id="PZP51745.1"/>
    </source>
</evidence>
<protein>
    <submittedName>
        <fullName evidence="1">Uncharacterized protein</fullName>
    </submittedName>
</protein>
<gene>
    <name evidence="1" type="ORF">DI598_02450</name>
</gene>
<reference evidence="1 2" key="1">
    <citation type="submission" date="2017-11" db="EMBL/GenBank/DDBJ databases">
        <title>Infants hospitalized years apart are colonized by the same room-sourced microbial strains.</title>
        <authorList>
            <person name="Brooks B."/>
            <person name="Olm M.R."/>
            <person name="Firek B.A."/>
            <person name="Baker R."/>
            <person name="Thomas B.C."/>
            <person name="Morowitz M.J."/>
            <person name="Banfield J.F."/>
        </authorList>
    </citation>
    <scope>NUCLEOTIDE SEQUENCE [LARGE SCALE GENOMIC DNA]</scope>
    <source>
        <strain evidence="1">S2_009_000_R2_76</strain>
    </source>
</reference>